<dbReference type="SUPFAM" id="SSF51338">
    <property type="entry name" value="Composite domain of metallo-dependent hydrolases"/>
    <property type="match status" value="1"/>
</dbReference>
<dbReference type="EMBL" id="JASBNA010000004">
    <property type="protein sequence ID" value="KAK7692722.1"/>
    <property type="molecule type" value="Genomic_DNA"/>
</dbReference>
<keyword evidence="1" id="KW-0812">Transmembrane</keyword>
<dbReference type="GO" id="GO:0004038">
    <property type="term" value="F:allantoinase activity"/>
    <property type="evidence" value="ECO:0007669"/>
    <property type="project" value="TreeGrafter"/>
</dbReference>
<dbReference type="Pfam" id="PF01979">
    <property type="entry name" value="Amidohydro_1"/>
    <property type="match status" value="1"/>
</dbReference>
<evidence type="ECO:0000256" key="1">
    <source>
        <dbReference type="SAM" id="Phobius"/>
    </source>
</evidence>
<dbReference type="Gene3D" id="3.20.20.140">
    <property type="entry name" value="Metal-dependent hydrolases"/>
    <property type="match status" value="2"/>
</dbReference>
<organism evidence="3 4">
    <name type="scientific">Cerrena zonata</name>
    <dbReference type="NCBI Taxonomy" id="2478898"/>
    <lineage>
        <taxon>Eukaryota</taxon>
        <taxon>Fungi</taxon>
        <taxon>Dikarya</taxon>
        <taxon>Basidiomycota</taxon>
        <taxon>Agaricomycotina</taxon>
        <taxon>Agaricomycetes</taxon>
        <taxon>Polyporales</taxon>
        <taxon>Cerrenaceae</taxon>
        <taxon>Cerrena</taxon>
    </lineage>
</organism>
<keyword evidence="1" id="KW-0472">Membrane</keyword>
<dbReference type="AlphaFoldDB" id="A0AAW0GJ83"/>
<dbReference type="InterPro" id="IPR032466">
    <property type="entry name" value="Metal_Hydrolase"/>
</dbReference>
<name>A0AAW0GJ83_9APHY</name>
<dbReference type="InterPro" id="IPR050138">
    <property type="entry name" value="DHOase/Allantoinase_Hydrolase"/>
</dbReference>
<dbReference type="GO" id="GO:0006145">
    <property type="term" value="P:purine nucleobase catabolic process"/>
    <property type="evidence" value="ECO:0007669"/>
    <property type="project" value="TreeGrafter"/>
</dbReference>
<evidence type="ECO:0000313" key="4">
    <source>
        <dbReference type="Proteomes" id="UP001385951"/>
    </source>
</evidence>
<proteinExistence type="predicted"/>
<protein>
    <recommendedName>
        <fullName evidence="2">Amidohydrolase-related domain-containing protein</fullName>
    </recommendedName>
</protein>
<dbReference type="GO" id="GO:0005737">
    <property type="term" value="C:cytoplasm"/>
    <property type="evidence" value="ECO:0007669"/>
    <property type="project" value="TreeGrafter"/>
</dbReference>
<dbReference type="PANTHER" id="PTHR43668:SF5">
    <property type="entry name" value="AMIDOHYDROLASE 3 DOMAIN-CONTAINING PROTEIN"/>
    <property type="match status" value="1"/>
</dbReference>
<reference evidence="3 4" key="1">
    <citation type="submission" date="2022-09" db="EMBL/GenBank/DDBJ databases">
        <authorList>
            <person name="Palmer J.M."/>
        </authorList>
    </citation>
    <scope>NUCLEOTIDE SEQUENCE [LARGE SCALE GENOMIC DNA]</scope>
    <source>
        <strain evidence="3 4">DSM 7382</strain>
    </source>
</reference>
<dbReference type="InterPro" id="IPR011059">
    <property type="entry name" value="Metal-dep_hydrolase_composite"/>
</dbReference>
<dbReference type="PANTHER" id="PTHR43668">
    <property type="entry name" value="ALLANTOINASE"/>
    <property type="match status" value="1"/>
</dbReference>
<dbReference type="InterPro" id="IPR006680">
    <property type="entry name" value="Amidohydro-rel"/>
</dbReference>
<gene>
    <name evidence="3" type="ORF">QCA50_004355</name>
</gene>
<sequence>MEKDNLDPTGRTKRSSTRRVRLLHAYLLLAVSGALFYFGQGYWSSSTQSAVKLPPHAATSLARCRSLQAKPGPSRDFYKRSQSDRFEEGTQPILIKNAKIWTGDINGTEVISADVLLDKGIIKGIGRVETFQLKAFKDDLVVIDAKNAWVTPGIVDLHSHVGDSPLPDLNGAQDDNSLLGTAQPWLRALDGLNTHDDSFLLSIAGGVTTALVLPGSANAIGGQGFTIKLRSTTERSPSSMLLEPPYQINSSFFAENDRPRWRQMKHACGENPSSVYHYTRMDNLWAFREVYNKAREIKTTQDQYCNAVLGGDWATLNKSPFPEDLQWEALVDVLRGRVKVQVHCYEAVDLDDFVRLTQEFQFPVAAFHHAHEAYLVPDVLKKAYEHPPAVAMFAAVARYKREAYRGSGFAPRILAEHGLPVVMKSDSPAAIHSRDLLFEAQQAHYYGLPEHLALASVTTTPADTMGIGHRVGYIKEGWDADLVIWDSHPLALGATPVQVIIDGIPQLPGQFVVEKPQAFQVTPKVPNFDKEANETVEYEGLPPLEPEETVKEIVVFTNVKSIYSRTEESIQESFLAQEADSYGVAVVEKGVLKCFGSSLSCDTQSLLQSSSIPVVDLEGGSLSPGLITYGAPVGLEEINQEPSTTDGYVPDPLMGSVPKVVGGDGALIRAVDGLQFGGRDALMAYRAGVTAGIVAPMHDGFLSGLSTSFSTGARHKLASGAVIQDVNALHVTIRHFGSPSVSTQIGTLRHLLLHPDENTPLGTWFKKVTEGKETLVVEADNADIIATLVVLKREVERAHDSKIKLTISGGVEAYLLAKELARAHIGVIQVPARPFPGVWEQRRILPGPPLTEKSSIMELLDHNVTVGLGIVENWAAHNTRFDLAWVAIGAGGRLSKADTIALASTNLEKLLGGGGASAQAAHDLVATKGGDLLDFESKVVAVISPKRGTVDLL</sequence>
<evidence type="ECO:0000259" key="2">
    <source>
        <dbReference type="Pfam" id="PF01979"/>
    </source>
</evidence>
<accession>A0AAW0GJ83</accession>
<comment type="caution">
    <text evidence="3">The sequence shown here is derived from an EMBL/GenBank/DDBJ whole genome shotgun (WGS) entry which is preliminary data.</text>
</comment>
<keyword evidence="4" id="KW-1185">Reference proteome</keyword>
<feature type="domain" description="Amidohydrolase-related" evidence="2">
    <location>
        <begin position="402"/>
        <end position="500"/>
    </location>
</feature>
<feature type="transmembrane region" description="Helical" evidence="1">
    <location>
        <begin position="21"/>
        <end position="43"/>
    </location>
</feature>
<keyword evidence="1" id="KW-1133">Transmembrane helix</keyword>
<dbReference type="Proteomes" id="UP001385951">
    <property type="component" value="Unassembled WGS sequence"/>
</dbReference>
<evidence type="ECO:0000313" key="3">
    <source>
        <dbReference type="EMBL" id="KAK7692722.1"/>
    </source>
</evidence>
<dbReference type="SUPFAM" id="SSF51556">
    <property type="entry name" value="Metallo-dependent hydrolases"/>
    <property type="match status" value="1"/>
</dbReference>